<evidence type="ECO:0000256" key="1">
    <source>
        <dbReference type="ARBA" id="ARBA00004496"/>
    </source>
</evidence>
<keyword evidence="6 10" id="KW-0067">ATP-binding</keyword>
<comment type="subcellular location">
    <subcellularLocation>
        <location evidence="1 10">Cytoplasm</location>
    </subcellularLocation>
</comment>
<dbReference type="InterPro" id="IPR008909">
    <property type="entry name" value="DALR_anticod-bd"/>
</dbReference>
<reference evidence="13" key="1">
    <citation type="submission" date="2016-06" db="EMBL/GenBank/DDBJ databases">
        <title>Draft genome sequence of Desulfoplanes formicivorans strain Pf12B.</title>
        <authorList>
            <person name="Watanabe M."/>
            <person name="Kojima H."/>
            <person name="Fukui M."/>
        </authorList>
    </citation>
    <scope>NUCLEOTIDE SEQUENCE [LARGE SCALE GENOMIC DNA]</scope>
    <source>
        <strain evidence="13">Pf12B</strain>
    </source>
</reference>
<dbReference type="GO" id="GO:0006420">
    <property type="term" value="P:arginyl-tRNA aminoacylation"/>
    <property type="evidence" value="ECO:0007669"/>
    <property type="project" value="InterPro"/>
</dbReference>
<evidence type="ECO:0000256" key="8">
    <source>
        <dbReference type="ARBA" id="ARBA00023146"/>
    </source>
</evidence>
<dbReference type="PANTHER" id="PTHR30075:SF2">
    <property type="entry name" value="GLYCINE--TRNA LIGASE, CHLOROPLASTIC_MITOCHONDRIAL 2"/>
    <property type="match status" value="1"/>
</dbReference>
<dbReference type="GO" id="GO:0004814">
    <property type="term" value="F:arginine-tRNA ligase activity"/>
    <property type="evidence" value="ECO:0007669"/>
    <property type="project" value="InterPro"/>
</dbReference>
<evidence type="ECO:0000256" key="2">
    <source>
        <dbReference type="ARBA" id="ARBA00008226"/>
    </source>
</evidence>
<evidence type="ECO:0000256" key="7">
    <source>
        <dbReference type="ARBA" id="ARBA00022917"/>
    </source>
</evidence>
<organism evidence="12 13">
    <name type="scientific">Desulfoplanes formicivorans</name>
    <dbReference type="NCBI Taxonomy" id="1592317"/>
    <lineage>
        <taxon>Bacteria</taxon>
        <taxon>Pseudomonadati</taxon>
        <taxon>Thermodesulfobacteriota</taxon>
        <taxon>Desulfovibrionia</taxon>
        <taxon>Desulfovibrionales</taxon>
        <taxon>Desulfoplanaceae</taxon>
        <taxon>Desulfoplanes</taxon>
    </lineage>
</organism>
<evidence type="ECO:0000259" key="11">
    <source>
        <dbReference type="Pfam" id="PF05746"/>
    </source>
</evidence>
<comment type="caution">
    <text evidence="12">The sequence shown here is derived from an EMBL/GenBank/DDBJ whole genome shotgun (WGS) entry which is preliminary data.</text>
</comment>
<sequence length="696" mass="77093">MAHFVLEIGTEEMPARFLPLLDKALHEGFAERLTEAKLAHGSITTLSTPRRLVLTCTDMAEVQEKEEIVVTGPPARIAFDDQGQPTKAGLGFARSQKVDLKDVFVTDTGKGEYLAVNKVVGGEPAARILGEICQDLIAHLPFPKKMHWEGSRFGFGRPLRWLLALLDREIVPFSLAGLTSGNTTHGHRVLGPGPFVVEDAQAYEQVIHDQGRVVLAHEDRVNMIVARGDELAREIGGSIAWNKGLIHHVANLVEYPVPVLGHFDETYLELPAEVLLTSMEVHQKSFGVHGSDGRLLPRFLTVINLEPNSVDVVRKGWERVLKARLEDAMFFWKADADTPFDTWLDKLEQVTFLGPLGSMGDKSRRLARLAGIMAADFAPEHVQDLQRAGRLAKADLVSEMVYEFDDLQGIMGGIYAAKKGETPVVAEALAEQYLPSGQDSPCPETLGGAILALADKLDTLAGCFGIGKIPTGAADPFALRRCTLGVCRIILEHGLRTDIARLLQQALEGYEGVDWKTPPAQTLDLLMDFFAQRLRNFWGGQGYPTRVVDAAIHAGINDLVALEKRIKALAAFAREKDFDQAVLTFKRADNIIRKQGEESGVTFTGRVDPDLLVEDAEKQLHAHLEATRQTWDELWSRDDFAGLLNELWTLRPVVDGFFDTVMVMCDDVDLRSNRLNMLHELVRRLSRLADFSALQV</sequence>
<dbReference type="HAMAP" id="MF_00255">
    <property type="entry name" value="Gly_tRNA_synth_beta"/>
    <property type="match status" value="1"/>
</dbReference>
<dbReference type="GO" id="GO:0004820">
    <property type="term" value="F:glycine-tRNA ligase activity"/>
    <property type="evidence" value="ECO:0007669"/>
    <property type="project" value="UniProtKB-UniRule"/>
</dbReference>
<dbReference type="RefSeq" id="WP_069859669.1">
    <property type="nucleotide sequence ID" value="NZ_BDFE01000017.1"/>
</dbReference>
<dbReference type="STRING" id="1592317.DPF_2170"/>
<keyword evidence="13" id="KW-1185">Reference proteome</keyword>
<dbReference type="Pfam" id="PF05746">
    <property type="entry name" value="DALR_1"/>
    <property type="match status" value="1"/>
</dbReference>
<dbReference type="PROSITE" id="PS50861">
    <property type="entry name" value="AA_TRNA_LIGASE_II_GLYAB"/>
    <property type="match status" value="1"/>
</dbReference>
<evidence type="ECO:0000256" key="6">
    <source>
        <dbReference type="ARBA" id="ARBA00022840"/>
    </source>
</evidence>
<gene>
    <name evidence="10" type="primary">glyS</name>
    <name evidence="12" type="ORF">DPF_2170</name>
</gene>
<name>A0A194AL90_9BACT</name>
<evidence type="ECO:0000313" key="13">
    <source>
        <dbReference type="Proteomes" id="UP000095200"/>
    </source>
</evidence>
<dbReference type="Pfam" id="PF02092">
    <property type="entry name" value="tRNA_synt_2f"/>
    <property type="match status" value="1"/>
</dbReference>
<keyword evidence="3 10" id="KW-0963">Cytoplasm</keyword>
<protein>
    <recommendedName>
        <fullName evidence="10">Glycine--tRNA ligase beta subunit</fullName>
        <ecNumber evidence="10">6.1.1.14</ecNumber>
    </recommendedName>
    <alternativeName>
        <fullName evidence="10">Glycyl-tRNA synthetase beta subunit</fullName>
        <shortName evidence="10">GlyRS</shortName>
    </alternativeName>
</protein>
<comment type="subunit">
    <text evidence="10">Tetramer of two alpha and two beta subunits.</text>
</comment>
<keyword evidence="8 10" id="KW-0030">Aminoacyl-tRNA synthetase</keyword>
<dbReference type="GO" id="GO:0005524">
    <property type="term" value="F:ATP binding"/>
    <property type="evidence" value="ECO:0007669"/>
    <property type="project" value="UniProtKB-UniRule"/>
</dbReference>
<evidence type="ECO:0000256" key="5">
    <source>
        <dbReference type="ARBA" id="ARBA00022741"/>
    </source>
</evidence>
<evidence type="ECO:0000256" key="10">
    <source>
        <dbReference type="HAMAP-Rule" id="MF_00255"/>
    </source>
</evidence>
<dbReference type="NCBIfam" id="TIGR00211">
    <property type="entry name" value="glyS"/>
    <property type="match status" value="1"/>
</dbReference>
<dbReference type="Proteomes" id="UP000095200">
    <property type="component" value="Unassembled WGS sequence"/>
</dbReference>
<dbReference type="AlphaFoldDB" id="A0A194AL90"/>
<evidence type="ECO:0000256" key="9">
    <source>
        <dbReference type="ARBA" id="ARBA00047937"/>
    </source>
</evidence>
<accession>A0A194AL90</accession>
<dbReference type="OrthoDB" id="9775440at2"/>
<evidence type="ECO:0000256" key="4">
    <source>
        <dbReference type="ARBA" id="ARBA00022598"/>
    </source>
</evidence>
<dbReference type="EC" id="6.1.1.14" evidence="10"/>
<dbReference type="PRINTS" id="PR01045">
    <property type="entry name" value="TRNASYNTHGB"/>
</dbReference>
<dbReference type="GO" id="GO:0005829">
    <property type="term" value="C:cytosol"/>
    <property type="evidence" value="ECO:0007669"/>
    <property type="project" value="TreeGrafter"/>
</dbReference>
<dbReference type="PANTHER" id="PTHR30075">
    <property type="entry name" value="GLYCYL-TRNA SYNTHETASE"/>
    <property type="match status" value="1"/>
</dbReference>
<dbReference type="InterPro" id="IPR015944">
    <property type="entry name" value="Gly-tRNA-synth_bsu"/>
</dbReference>
<keyword evidence="5 10" id="KW-0547">Nucleotide-binding</keyword>
<evidence type="ECO:0000313" key="12">
    <source>
        <dbReference type="EMBL" id="GAU09444.1"/>
    </source>
</evidence>
<feature type="domain" description="DALR anticodon binding" evidence="11">
    <location>
        <begin position="584"/>
        <end position="680"/>
    </location>
</feature>
<keyword evidence="7 10" id="KW-0648">Protein biosynthesis</keyword>
<comment type="similarity">
    <text evidence="2 10">Belongs to the class-II aminoacyl-tRNA synthetase family.</text>
</comment>
<keyword evidence="4 10" id="KW-0436">Ligase</keyword>
<evidence type="ECO:0000256" key="3">
    <source>
        <dbReference type="ARBA" id="ARBA00022490"/>
    </source>
</evidence>
<dbReference type="GO" id="GO:0006426">
    <property type="term" value="P:glycyl-tRNA aminoacylation"/>
    <property type="evidence" value="ECO:0007669"/>
    <property type="project" value="UniProtKB-UniRule"/>
</dbReference>
<dbReference type="InterPro" id="IPR006194">
    <property type="entry name" value="Gly-tRNA-synth_heterodimer"/>
</dbReference>
<comment type="catalytic activity">
    <reaction evidence="9 10">
        <text>tRNA(Gly) + glycine + ATP = glycyl-tRNA(Gly) + AMP + diphosphate</text>
        <dbReference type="Rhea" id="RHEA:16013"/>
        <dbReference type="Rhea" id="RHEA-COMP:9664"/>
        <dbReference type="Rhea" id="RHEA-COMP:9683"/>
        <dbReference type="ChEBI" id="CHEBI:30616"/>
        <dbReference type="ChEBI" id="CHEBI:33019"/>
        <dbReference type="ChEBI" id="CHEBI:57305"/>
        <dbReference type="ChEBI" id="CHEBI:78442"/>
        <dbReference type="ChEBI" id="CHEBI:78522"/>
        <dbReference type="ChEBI" id="CHEBI:456215"/>
        <dbReference type="EC" id="6.1.1.14"/>
    </reaction>
</comment>
<dbReference type="SUPFAM" id="SSF109604">
    <property type="entry name" value="HD-domain/PDEase-like"/>
    <property type="match status" value="1"/>
</dbReference>
<proteinExistence type="inferred from homology"/>
<dbReference type="EMBL" id="BDFE01000017">
    <property type="protein sequence ID" value="GAU09444.1"/>
    <property type="molecule type" value="Genomic_DNA"/>
</dbReference>